<feature type="compositionally biased region" description="Basic and acidic residues" evidence="1">
    <location>
        <begin position="25"/>
        <end position="49"/>
    </location>
</feature>
<feature type="compositionally biased region" description="Basic and acidic residues" evidence="1">
    <location>
        <begin position="546"/>
        <end position="570"/>
    </location>
</feature>
<gene>
    <name evidence="2" type="ORF">I9W82_001585</name>
</gene>
<dbReference type="Gene3D" id="3.40.30.10">
    <property type="entry name" value="Glutaredoxin"/>
    <property type="match status" value="1"/>
</dbReference>
<dbReference type="PROSITE" id="PS51354">
    <property type="entry name" value="GLUTAREDOXIN_2"/>
    <property type="match status" value="1"/>
</dbReference>
<dbReference type="InterPro" id="IPR036249">
    <property type="entry name" value="Thioredoxin-like_sf"/>
</dbReference>
<feature type="compositionally biased region" description="Basic and acidic residues" evidence="1">
    <location>
        <begin position="118"/>
        <end position="152"/>
    </location>
</feature>
<organism evidence="2 3">
    <name type="scientific">Candida metapsilosis</name>
    <dbReference type="NCBI Taxonomy" id="273372"/>
    <lineage>
        <taxon>Eukaryota</taxon>
        <taxon>Fungi</taxon>
        <taxon>Dikarya</taxon>
        <taxon>Ascomycota</taxon>
        <taxon>Saccharomycotina</taxon>
        <taxon>Pichiomycetes</taxon>
        <taxon>Debaryomycetaceae</taxon>
        <taxon>Candida/Lodderomyces clade</taxon>
        <taxon>Candida</taxon>
    </lineage>
</organism>
<dbReference type="Pfam" id="PF04908">
    <property type="entry name" value="SH3BGR"/>
    <property type="match status" value="1"/>
</dbReference>
<feature type="compositionally biased region" description="Basic and acidic residues" evidence="1">
    <location>
        <begin position="798"/>
        <end position="857"/>
    </location>
</feature>
<evidence type="ECO:0000313" key="3">
    <source>
        <dbReference type="Proteomes" id="UP000669133"/>
    </source>
</evidence>
<dbReference type="RefSeq" id="XP_067548821.1">
    <property type="nucleotide sequence ID" value="XM_067690346.1"/>
</dbReference>
<dbReference type="EMBL" id="JAEOAQ010000002">
    <property type="protein sequence ID" value="KAG5419705.1"/>
    <property type="molecule type" value="Genomic_DNA"/>
</dbReference>
<feature type="region of interest" description="Disordered" evidence="1">
    <location>
        <begin position="77"/>
        <end position="959"/>
    </location>
</feature>
<feature type="compositionally biased region" description="Acidic residues" evidence="1">
    <location>
        <begin position="950"/>
        <end position="959"/>
    </location>
</feature>
<keyword evidence="3" id="KW-1185">Reference proteome</keyword>
<feature type="compositionally biased region" description="Polar residues" evidence="1">
    <location>
        <begin position="175"/>
        <end position="188"/>
    </location>
</feature>
<protein>
    <submittedName>
        <fullName evidence="2">Uncharacterized protein</fullName>
    </submittedName>
</protein>
<feature type="compositionally biased region" description="Basic and acidic residues" evidence="1">
    <location>
        <begin position="501"/>
        <end position="533"/>
    </location>
</feature>
<feature type="compositionally biased region" description="Basic and acidic residues" evidence="1">
    <location>
        <begin position="1"/>
        <end position="14"/>
    </location>
</feature>
<feature type="compositionally biased region" description="Basic and acidic residues" evidence="1">
    <location>
        <begin position="589"/>
        <end position="600"/>
    </location>
</feature>
<proteinExistence type="predicted"/>
<feature type="compositionally biased region" description="Acidic residues" evidence="1">
    <location>
        <begin position="653"/>
        <end position="669"/>
    </location>
</feature>
<feature type="compositionally biased region" description="Basic and acidic residues" evidence="1">
    <location>
        <begin position="284"/>
        <end position="299"/>
    </location>
</feature>
<feature type="compositionally biased region" description="Acidic residues" evidence="1">
    <location>
        <begin position="105"/>
        <end position="117"/>
    </location>
</feature>
<feature type="compositionally biased region" description="Basic and acidic residues" evidence="1">
    <location>
        <begin position="710"/>
        <end position="747"/>
    </location>
</feature>
<dbReference type="Proteomes" id="UP000669133">
    <property type="component" value="Unassembled WGS sequence"/>
</dbReference>
<feature type="compositionally biased region" description="Basic and acidic residues" evidence="1">
    <location>
        <begin position="203"/>
        <end position="221"/>
    </location>
</feature>
<accession>A0A8H8DCA9</accession>
<feature type="compositionally biased region" description="Polar residues" evidence="1">
    <location>
        <begin position="937"/>
        <end position="949"/>
    </location>
</feature>
<evidence type="ECO:0000313" key="2">
    <source>
        <dbReference type="EMBL" id="KAG5419705.1"/>
    </source>
</evidence>
<evidence type="ECO:0000256" key="1">
    <source>
        <dbReference type="SAM" id="MobiDB-lite"/>
    </source>
</evidence>
<feature type="compositionally biased region" description="Low complexity" evidence="1">
    <location>
        <begin position="259"/>
        <end position="281"/>
    </location>
</feature>
<feature type="compositionally biased region" description="Low complexity" evidence="1">
    <location>
        <begin position="157"/>
        <end position="168"/>
    </location>
</feature>
<dbReference type="OrthoDB" id="9932926at2759"/>
<dbReference type="SUPFAM" id="SSF52833">
    <property type="entry name" value="Thioredoxin-like"/>
    <property type="match status" value="1"/>
</dbReference>
<sequence length="1060" mass="116031">MDFEERLAGAERSDSPSLVGSSLRSADDSPHKNYIHPEKYVSSRAESRSKSRTRSTNLKSSVTASLDDLINEGALLGSEEDFDKFLDGDGTVKNEAKYTSKLDKEIDEGDEEDDTEKDDATSDDVQKKIDEAIEQDEPLRGRTAKKEDKQEPVETGSKSAASKNAASSFYKQDDYSTPNLSDYQLEQNITDHSEFVSHVQSYDLEKLPRSKSSLEEEEKKKASSQPRPKPQTTLSSAQQQRLESSLQPFHTDRPRSRSRSANPASRIAARSSSSSSTTSSRHLARGDSYKNVHGDEPSKYELPPSFSNDEVKETEEEEDRGRAARPTLGDTIAAAEARKAQSGNDPFVPEYESNPISREPSLVTTGDYTNFDVDNPRSPVKYKPNARFIRSSSSHPLDEKNDSNVDGLMEEGALVTDDPYASIDQLDSLMEEILQGQSEPVGLEEKGEKSEPQEDEKLNLKGKGEVSEKKSSTKDKVEDVPSSSSTKGIKKVVDDGADSSNKADETPKTASKDDTKKEVNLVEAEKDDKKVDDEALSNSVGDTDEVEKGSSTKEVIEKDAKKTEAEGNEKDDADTTALKEEGALTSSDPMERVEESELREGVSSNVSTEKESTSEQSKEDNSEHLESSKKKPEDNLIQGSLNTDGPADLEKLEQEEEEGREENEIEEKEEEKGKIPKDEQAELESAEKNKPNLIVGGADEIATVAEEDSKDDKATEITEDATSKKDASETAEPVSKDIESSKSKEEVAEGEGELEEQSEKSQDGTKAGEKDSDSSNQLLEGTLNADGPEELKEEEVEATEKNADELDAKKDVEDIEPKEATETEEKPLKSVGESKAKNEAAASKEEEPADESSKAVEEEIEPTAEAGKGDPSADATSSEVAREADTSATSGASVAEAITADEGTTKDVKPSKDIEVAAAKAEPDNETAEKTPAEVATESTSTKPRNETSTTDEFDDLEDISPEEIRKHLESQPIYIFTSLAGGAQIIPRTNRLATILQANGVKFEYRDLGTDEEAKKIWRRQANGKTLPGVVRGDDYVGNWQEIDEANEEYQVKDLLYSF</sequence>
<feature type="compositionally biased region" description="Basic and acidic residues" evidence="1">
    <location>
        <begin position="83"/>
        <end position="104"/>
    </location>
</feature>
<feature type="compositionally biased region" description="Basic and acidic residues" evidence="1">
    <location>
        <begin position="608"/>
        <end position="634"/>
    </location>
</feature>
<feature type="compositionally biased region" description="Basic and acidic residues" evidence="1">
    <location>
        <begin position="670"/>
        <end position="690"/>
    </location>
</feature>
<reference evidence="2 3" key="1">
    <citation type="submission" date="2020-12" db="EMBL/GenBank/DDBJ databases">
        <title>Effect of drift, selection, and recombination on the evolution of hybrid genomes in Candida yeast pathogens.</title>
        <authorList>
            <person name="Mixao V."/>
            <person name="Ksiezopolska E."/>
            <person name="Saus E."/>
            <person name="Boekhout T."/>
            <person name="Gacser A."/>
            <person name="Gabaldon T."/>
        </authorList>
    </citation>
    <scope>NUCLEOTIDE SEQUENCE [LARGE SCALE GENOMIC DNA]</scope>
    <source>
        <strain evidence="2 3">BP57</strain>
    </source>
</reference>
<dbReference type="GeneID" id="93650214"/>
<feature type="compositionally biased region" description="Acidic residues" evidence="1">
    <location>
        <begin position="787"/>
        <end position="797"/>
    </location>
</feature>
<feature type="compositionally biased region" description="Polar residues" evidence="1">
    <location>
        <begin position="230"/>
        <end position="248"/>
    </location>
</feature>
<dbReference type="AlphaFoldDB" id="A0A8H8DCA9"/>
<feature type="compositionally biased region" description="Basic and acidic residues" evidence="1">
    <location>
        <begin position="757"/>
        <end position="773"/>
    </location>
</feature>
<feature type="region of interest" description="Disordered" evidence="1">
    <location>
        <begin position="1"/>
        <end position="60"/>
    </location>
</feature>
<dbReference type="InterPro" id="IPR006993">
    <property type="entry name" value="Glut_rich_SH3-bd"/>
</dbReference>
<feature type="compositionally biased region" description="Basic and acidic residues" evidence="1">
    <location>
        <begin position="903"/>
        <end position="932"/>
    </location>
</feature>
<feature type="compositionally biased region" description="Basic and acidic residues" evidence="1">
    <location>
        <begin position="443"/>
        <end position="479"/>
    </location>
</feature>
<comment type="caution">
    <text evidence="2">The sequence shown here is derived from an EMBL/GenBank/DDBJ whole genome shotgun (WGS) entry which is preliminary data.</text>
</comment>
<name>A0A8H8DCA9_9ASCO</name>
<feature type="compositionally biased region" description="Polar residues" evidence="1">
    <location>
        <begin position="15"/>
        <end position="24"/>
    </location>
</feature>